<dbReference type="InterPro" id="IPR051681">
    <property type="entry name" value="Ser/Thr_Kinases-Pseudokinases"/>
</dbReference>
<comment type="caution">
    <text evidence="2">The sequence shown here is derived from an EMBL/GenBank/DDBJ whole genome shotgun (WGS) entry which is preliminary data.</text>
</comment>
<evidence type="ECO:0000313" key="2">
    <source>
        <dbReference type="EMBL" id="RUS26228.1"/>
    </source>
</evidence>
<gene>
    <name evidence="2" type="ORF">BC938DRAFT_471049</name>
</gene>
<evidence type="ECO:0000259" key="1">
    <source>
        <dbReference type="PROSITE" id="PS50011"/>
    </source>
</evidence>
<keyword evidence="2" id="KW-0808">Transferase</keyword>
<keyword evidence="3" id="KW-1185">Reference proteome</keyword>
<keyword evidence="2" id="KW-0418">Kinase</keyword>
<proteinExistence type="predicted"/>
<protein>
    <submittedName>
        <fullName evidence="2">Kinase-like domain-containing protein</fullName>
    </submittedName>
</protein>
<evidence type="ECO:0000313" key="3">
    <source>
        <dbReference type="Proteomes" id="UP000274822"/>
    </source>
</evidence>
<dbReference type="InterPro" id="IPR001245">
    <property type="entry name" value="Ser-Thr/Tyr_kinase_cat_dom"/>
</dbReference>
<organism evidence="2 3">
    <name type="scientific">Jimgerdemannia flammicorona</name>
    <dbReference type="NCBI Taxonomy" id="994334"/>
    <lineage>
        <taxon>Eukaryota</taxon>
        <taxon>Fungi</taxon>
        <taxon>Fungi incertae sedis</taxon>
        <taxon>Mucoromycota</taxon>
        <taxon>Mucoromycotina</taxon>
        <taxon>Endogonomycetes</taxon>
        <taxon>Endogonales</taxon>
        <taxon>Endogonaceae</taxon>
        <taxon>Jimgerdemannia</taxon>
    </lineage>
</organism>
<dbReference type="PANTHER" id="PTHR44329:SF214">
    <property type="entry name" value="PROTEIN KINASE DOMAIN-CONTAINING PROTEIN"/>
    <property type="match status" value="1"/>
</dbReference>
<dbReference type="InterPro" id="IPR011009">
    <property type="entry name" value="Kinase-like_dom_sf"/>
</dbReference>
<dbReference type="Gene3D" id="1.10.510.10">
    <property type="entry name" value="Transferase(Phosphotransferase) domain 1"/>
    <property type="match status" value="1"/>
</dbReference>
<dbReference type="Proteomes" id="UP000274822">
    <property type="component" value="Unassembled WGS sequence"/>
</dbReference>
<dbReference type="EMBL" id="RBNJ01010965">
    <property type="protein sequence ID" value="RUS26228.1"/>
    <property type="molecule type" value="Genomic_DNA"/>
</dbReference>
<dbReference type="PANTHER" id="PTHR44329">
    <property type="entry name" value="SERINE/THREONINE-PROTEIN KINASE TNNI3K-RELATED"/>
    <property type="match status" value="1"/>
</dbReference>
<dbReference type="PROSITE" id="PS50011">
    <property type="entry name" value="PROTEIN_KINASE_DOM"/>
    <property type="match status" value="1"/>
</dbReference>
<dbReference type="InterPro" id="IPR000719">
    <property type="entry name" value="Prot_kinase_dom"/>
</dbReference>
<sequence>MLGSSAVLTMPQYIPPERYSTRPTRRLNHHQREDIYALGFILWELSSGRVPWENHDSMTIMRKVCDGGREDAVAGMPVEYVKLYQKCWAQDPNERPSASEVLESLISMPLESVVVKFRPFRIVNSC</sequence>
<dbReference type="AlphaFoldDB" id="A0A433Q8U5"/>
<dbReference type="Pfam" id="PF07714">
    <property type="entry name" value="PK_Tyr_Ser-Thr"/>
    <property type="match status" value="1"/>
</dbReference>
<name>A0A433Q8U5_9FUNG</name>
<dbReference type="GO" id="GO:0004674">
    <property type="term" value="F:protein serine/threonine kinase activity"/>
    <property type="evidence" value="ECO:0007669"/>
    <property type="project" value="TreeGrafter"/>
</dbReference>
<accession>A0A433Q8U5</accession>
<dbReference type="GO" id="GO:0005524">
    <property type="term" value="F:ATP binding"/>
    <property type="evidence" value="ECO:0007669"/>
    <property type="project" value="InterPro"/>
</dbReference>
<reference evidence="2 3" key="1">
    <citation type="journal article" date="2018" name="New Phytol.">
        <title>Phylogenomics of Endogonaceae and evolution of mycorrhizas within Mucoromycota.</title>
        <authorList>
            <person name="Chang Y."/>
            <person name="Desiro A."/>
            <person name="Na H."/>
            <person name="Sandor L."/>
            <person name="Lipzen A."/>
            <person name="Clum A."/>
            <person name="Barry K."/>
            <person name="Grigoriev I.V."/>
            <person name="Martin F.M."/>
            <person name="Stajich J.E."/>
            <person name="Smith M.E."/>
            <person name="Bonito G."/>
            <person name="Spatafora J.W."/>
        </authorList>
    </citation>
    <scope>NUCLEOTIDE SEQUENCE [LARGE SCALE GENOMIC DNA]</scope>
    <source>
        <strain evidence="2 3">AD002</strain>
    </source>
</reference>
<feature type="domain" description="Protein kinase" evidence="1">
    <location>
        <begin position="1"/>
        <end position="111"/>
    </location>
</feature>
<dbReference type="SUPFAM" id="SSF56112">
    <property type="entry name" value="Protein kinase-like (PK-like)"/>
    <property type="match status" value="1"/>
</dbReference>